<dbReference type="OrthoDB" id="1938992at2759"/>
<accession>A0A1J7IFS6</accession>
<dbReference type="InParanoid" id="A0A1J7IFS6"/>
<dbReference type="EMBL" id="KV875101">
    <property type="protein sequence ID" value="OIW26139.1"/>
    <property type="molecule type" value="Genomic_DNA"/>
</dbReference>
<dbReference type="Proteomes" id="UP000182658">
    <property type="component" value="Unassembled WGS sequence"/>
</dbReference>
<feature type="compositionally biased region" description="Acidic residues" evidence="1">
    <location>
        <begin position="422"/>
        <end position="475"/>
    </location>
</feature>
<dbReference type="InterPro" id="IPR029184">
    <property type="entry name" value="Sas4_dom"/>
</dbReference>
<feature type="region of interest" description="Disordered" evidence="1">
    <location>
        <begin position="81"/>
        <end position="203"/>
    </location>
</feature>
<evidence type="ECO:0000313" key="3">
    <source>
        <dbReference type="EMBL" id="OIW26139.1"/>
    </source>
</evidence>
<sequence>MAATTATRSNRRADGLHHPHHHLYHPLHHQPVSQQSQQSSHSHLVATGMRKPNITMKRHLPPLDRDLDTIKRKKHFVVEIPSKPASHHLHNIHSSRQQTDTNVASSRSIARPPEPAPQRPQRPPVAKAAPVNRPNTSGNAAVPPQPRPSATTTTTTTTSANKSPSLTKHKEKVANGLKHELDRLRPNEAVTKEPGRKLRSQEATRFKSELSAYFPDYDEVIGNDPKEQHLLNIDTPIVITDSRAPLLPSIPLTAAAQSSTSGPNIPLQQPPPSSYPVRSFGDNLFTDLCDSQRIDLNFLKAQHKGKSDGDPLPDSVFEGPHKKAERLERSIRNLERGRAQHEKDQVIRLLDGLQGPDWLRIMGVSGITEGKKKSFEPARAHFIKGCQAILHKFRRWTAEEKRRKQEKERRDREAKALRDSQENDEDNDVLDEEEAEAEADEEEIASDRDEQQDEEMEDDDGAAEESDGDPPDSLDVDASIAKQLRDEALAAAKTNSRSRARARDKQRSVSALPQPAAEPKPVKEFKSFFSKPYQRAAAMGKNRRRGGRTVLAWGHPIPEVEEKDFELPEEMLDEETLRVQARRKRKERRAKP</sequence>
<dbReference type="PANTHER" id="PTHR38422">
    <property type="entry name" value="SOMETHING ABOUT SILENCING PROTEIN 4"/>
    <property type="match status" value="1"/>
</dbReference>
<keyword evidence="4" id="KW-1185">Reference proteome</keyword>
<feature type="compositionally biased region" description="Pro residues" evidence="1">
    <location>
        <begin position="112"/>
        <end position="123"/>
    </location>
</feature>
<evidence type="ECO:0000256" key="1">
    <source>
        <dbReference type="SAM" id="MobiDB-lite"/>
    </source>
</evidence>
<feature type="region of interest" description="Disordered" evidence="1">
    <location>
        <begin position="1"/>
        <end position="24"/>
    </location>
</feature>
<dbReference type="Pfam" id="PF15460">
    <property type="entry name" value="SAS4"/>
    <property type="match status" value="1"/>
</dbReference>
<dbReference type="AlphaFoldDB" id="A0A1J7IFS6"/>
<feature type="compositionally biased region" description="Polar residues" evidence="1">
    <location>
        <begin position="94"/>
        <end position="108"/>
    </location>
</feature>
<feature type="region of interest" description="Disordered" evidence="1">
    <location>
        <begin position="400"/>
        <end position="523"/>
    </location>
</feature>
<dbReference type="GO" id="GO:0033255">
    <property type="term" value="C:SAS acetyltransferase complex"/>
    <property type="evidence" value="ECO:0007669"/>
    <property type="project" value="InterPro"/>
</dbReference>
<name>A0A1J7IFS6_9PEZI</name>
<reference evidence="3 4" key="1">
    <citation type="submission" date="2016-10" db="EMBL/GenBank/DDBJ databases">
        <title>Draft genome sequence of Coniochaeta ligniaria NRRL30616, a lignocellulolytic fungus for bioabatement of inhibitors in plant biomass hydrolysates.</title>
        <authorList>
            <consortium name="DOE Joint Genome Institute"/>
            <person name="Jimenez D.J."/>
            <person name="Hector R.E."/>
            <person name="Riley R."/>
            <person name="Sun H."/>
            <person name="Grigoriev I.V."/>
            <person name="Van Elsas J.D."/>
            <person name="Nichols N.N."/>
        </authorList>
    </citation>
    <scope>NUCLEOTIDE SEQUENCE [LARGE SCALE GENOMIC DNA]</scope>
    <source>
        <strain evidence="3 4">NRRL 30616</strain>
    </source>
</reference>
<dbReference type="PANTHER" id="PTHR38422:SF1">
    <property type="entry name" value="SOMETHING ABOUT SILENCING PROTEIN 4"/>
    <property type="match status" value="1"/>
</dbReference>
<feature type="compositionally biased region" description="Basic and acidic residues" evidence="1">
    <location>
        <begin position="177"/>
        <end position="203"/>
    </location>
</feature>
<dbReference type="GO" id="GO:0004402">
    <property type="term" value="F:histone acetyltransferase activity"/>
    <property type="evidence" value="ECO:0007669"/>
    <property type="project" value="TreeGrafter"/>
</dbReference>
<proteinExistence type="predicted"/>
<dbReference type="InterPro" id="IPR038988">
    <property type="entry name" value="Sas4"/>
</dbReference>
<evidence type="ECO:0000313" key="4">
    <source>
        <dbReference type="Proteomes" id="UP000182658"/>
    </source>
</evidence>
<feature type="compositionally biased region" description="Basic and acidic residues" evidence="1">
    <location>
        <begin position="400"/>
        <end position="421"/>
    </location>
</feature>
<feature type="domain" description="Something about silencing protein 4" evidence="2">
    <location>
        <begin position="310"/>
        <end position="405"/>
    </location>
</feature>
<gene>
    <name evidence="3" type="ORF">CONLIGDRAFT_684668</name>
</gene>
<dbReference type="STRING" id="1408157.A0A1J7IFS6"/>
<protein>
    <recommendedName>
        <fullName evidence="2">Something about silencing protein 4 domain-containing protein</fullName>
    </recommendedName>
</protein>
<evidence type="ECO:0000259" key="2">
    <source>
        <dbReference type="Pfam" id="PF15460"/>
    </source>
</evidence>
<organism evidence="3 4">
    <name type="scientific">Coniochaeta ligniaria NRRL 30616</name>
    <dbReference type="NCBI Taxonomy" id="1408157"/>
    <lineage>
        <taxon>Eukaryota</taxon>
        <taxon>Fungi</taxon>
        <taxon>Dikarya</taxon>
        <taxon>Ascomycota</taxon>
        <taxon>Pezizomycotina</taxon>
        <taxon>Sordariomycetes</taxon>
        <taxon>Sordariomycetidae</taxon>
        <taxon>Coniochaetales</taxon>
        <taxon>Coniochaetaceae</taxon>
        <taxon>Coniochaeta</taxon>
    </lineage>
</organism>